<organism evidence="2 3">
    <name type="scientific">Trichostrongylus colubriformis</name>
    <name type="common">Black scour worm</name>
    <dbReference type="NCBI Taxonomy" id="6319"/>
    <lineage>
        <taxon>Eukaryota</taxon>
        <taxon>Metazoa</taxon>
        <taxon>Ecdysozoa</taxon>
        <taxon>Nematoda</taxon>
        <taxon>Chromadorea</taxon>
        <taxon>Rhabditida</taxon>
        <taxon>Rhabditina</taxon>
        <taxon>Rhabditomorpha</taxon>
        <taxon>Strongyloidea</taxon>
        <taxon>Trichostrongylidae</taxon>
        <taxon>Trichostrongylus</taxon>
    </lineage>
</organism>
<dbReference type="InterPro" id="IPR008042">
    <property type="entry name" value="Retrotrans_Pao"/>
</dbReference>
<comment type="caution">
    <text evidence="2">The sequence shown here is derived from an EMBL/GenBank/DDBJ whole genome shotgun (WGS) entry which is preliminary data.</text>
</comment>
<dbReference type="Pfam" id="PF05380">
    <property type="entry name" value="Peptidase_A17"/>
    <property type="match status" value="1"/>
</dbReference>
<dbReference type="AlphaFoldDB" id="A0AAN8J3Q0"/>
<gene>
    <name evidence="2" type="ORF">GCK32_012136</name>
</gene>
<dbReference type="GO" id="GO:0003676">
    <property type="term" value="F:nucleic acid binding"/>
    <property type="evidence" value="ECO:0007669"/>
    <property type="project" value="InterPro"/>
</dbReference>
<dbReference type="EMBL" id="WIXE01000424">
    <property type="protein sequence ID" value="KAK5986599.1"/>
    <property type="molecule type" value="Genomic_DNA"/>
</dbReference>
<name>A0AAN8J3Q0_TRICO</name>
<reference evidence="2 3" key="1">
    <citation type="submission" date="2019-10" db="EMBL/GenBank/DDBJ databases">
        <title>Assembly and Annotation for the nematode Trichostrongylus colubriformis.</title>
        <authorList>
            <person name="Martin J."/>
        </authorList>
    </citation>
    <scope>NUCLEOTIDE SEQUENCE [LARGE SCALE GENOMIC DNA]</scope>
    <source>
        <strain evidence="2">G859</strain>
        <tissue evidence="2">Whole worm</tissue>
    </source>
</reference>
<feature type="region of interest" description="Disordered" evidence="1">
    <location>
        <begin position="1"/>
        <end position="25"/>
    </location>
</feature>
<evidence type="ECO:0000313" key="3">
    <source>
        <dbReference type="Proteomes" id="UP001331761"/>
    </source>
</evidence>
<dbReference type="Gene3D" id="3.30.420.10">
    <property type="entry name" value="Ribonuclease H-like superfamily/Ribonuclease H"/>
    <property type="match status" value="1"/>
</dbReference>
<proteinExistence type="predicted"/>
<dbReference type="PANTHER" id="PTHR47331">
    <property type="entry name" value="PHD-TYPE DOMAIN-CONTAINING PROTEIN"/>
    <property type="match status" value="1"/>
</dbReference>
<evidence type="ECO:0000313" key="2">
    <source>
        <dbReference type="EMBL" id="KAK5986599.1"/>
    </source>
</evidence>
<accession>A0AAN8J3Q0</accession>
<feature type="compositionally biased region" description="Basic and acidic residues" evidence="1">
    <location>
        <begin position="13"/>
        <end position="25"/>
    </location>
</feature>
<keyword evidence="3" id="KW-1185">Reference proteome</keyword>
<protein>
    <submittedName>
        <fullName evidence="2">Pao retrotransposon peptidase</fullName>
    </submittedName>
</protein>
<evidence type="ECO:0000256" key="1">
    <source>
        <dbReference type="SAM" id="MobiDB-lite"/>
    </source>
</evidence>
<dbReference type="InterPro" id="IPR036397">
    <property type="entry name" value="RNaseH_sf"/>
</dbReference>
<dbReference type="Proteomes" id="UP001331761">
    <property type="component" value="Unassembled WGS sequence"/>
</dbReference>
<sequence length="313" mass="35488">MNLRESVSDEDQVMERIAEEDRPAEENPKVLGVKWYSSEDKDKLEITCEMVKQPKITKRTVTSIASDYDLMGWMLPLMHKAKIYLQSLWRDELVWDAPLPEDRKRVLEALIKSMDGSQKKILRFLVDKFSNVHLVTFADASSEAMAACTYLCCSQSADLLMTKGQLPSLQAKITIPQMELSAITLAMRLTHSVVAQIASVVSITILIILSNSEIVLNLIRANARPSIGPFIENRVHKIRNIVAHLGKKRSKVVFGHIPSQNNPADCATRGLDKTLLSDHFWWKGPEFLTRQIETWKDEYTSITSESSQDSEEE</sequence>